<feature type="compositionally biased region" description="Acidic residues" evidence="1">
    <location>
        <begin position="48"/>
        <end position="61"/>
    </location>
</feature>
<gene>
    <name evidence="2" type="ORF">KFK09_015297</name>
</gene>
<reference evidence="2" key="1">
    <citation type="journal article" date="2022" name="Front. Genet.">
        <title>Chromosome-Scale Assembly of the Dendrobium nobile Genome Provides Insights Into the Molecular Mechanism of the Biosynthesis of the Medicinal Active Ingredient of Dendrobium.</title>
        <authorList>
            <person name="Xu Q."/>
            <person name="Niu S.-C."/>
            <person name="Li K.-L."/>
            <person name="Zheng P.-J."/>
            <person name="Zhang X.-J."/>
            <person name="Jia Y."/>
            <person name="Liu Y."/>
            <person name="Niu Y.-X."/>
            <person name="Yu L.-H."/>
            <person name="Chen D.-F."/>
            <person name="Zhang G.-Q."/>
        </authorList>
    </citation>
    <scope>NUCLEOTIDE SEQUENCE</scope>
    <source>
        <tissue evidence="2">Leaf</tissue>
    </source>
</reference>
<organism evidence="2 3">
    <name type="scientific">Dendrobium nobile</name>
    <name type="common">Orchid</name>
    <dbReference type="NCBI Taxonomy" id="94219"/>
    <lineage>
        <taxon>Eukaryota</taxon>
        <taxon>Viridiplantae</taxon>
        <taxon>Streptophyta</taxon>
        <taxon>Embryophyta</taxon>
        <taxon>Tracheophyta</taxon>
        <taxon>Spermatophyta</taxon>
        <taxon>Magnoliopsida</taxon>
        <taxon>Liliopsida</taxon>
        <taxon>Asparagales</taxon>
        <taxon>Orchidaceae</taxon>
        <taxon>Epidendroideae</taxon>
        <taxon>Malaxideae</taxon>
        <taxon>Dendrobiinae</taxon>
        <taxon>Dendrobium</taxon>
    </lineage>
</organism>
<name>A0A8T3B5R7_DENNO</name>
<proteinExistence type="predicted"/>
<evidence type="ECO:0000256" key="1">
    <source>
        <dbReference type="SAM" id="MobiDB-lite"/>
    </source>
</evidence>
<sequence>MGGRGLEPAAREIGPAVWRGRVGCLAVGVVRGKEGFSGEARIRRPNEDGEEEEDEDNDEEQ</sequence>
<feature type="compositionally biased region" description="Basic and acidic residues" evidence="1">
    <location>
        <begin position="35"/>
        <end position="47"/>
    </location>
</feature>
<evidence type="ECO:0000313" key="2">
    <source>
        <dbReference type="EMBL" id="KAI0504345.1"/>
    </source>
</evidence>
<dbReference type="AlphaFoldDB" id="A0A8T3B5R7"/>
<keyword evidence="3" id="KW-1185">Reference proteome</keyword>
<dbReference type="Proteomes" id="UP000829196">
    <property type="component" value="Unassembled WGS sequence"/>
</dbReference>
<dbReference type="EMBL" id="JAGYWB010000011">
    <property type="protein sequence ID" value="KAI0504345.1"/>
    <property type="molecule type" value="Genomic_DNA"/>
</dbReference>
<accession>A0A8T3B5R7</accession>
<comment type="caution">
    <text evidence="2">The sequence shown here is derived from an EMBL/GenBank/DDBJ whole genome shotgun (WGS) entry which is preliminary data.</text>
</comment>
<evidence type="ECO:0000313" key="3">
    <source>
        <dbReference type="Proteomes" id="UP000829196"/>
    </source>
</evidence>
<feature type="region of interest" description="Disordered" evidence="1">
    <location>
        <begin position="35"/>
        <end position="61"/>
    </location>
</feature>
<protein>
    <submittedName>
        <fullName evidence="2">Uncharacterized protein</fullName>
    </submittedName>
</protein>